<keyword evidence="5" id="KW-0496">Mitochondrion</keyword>
<evidence type="ECO:0000256" key="7">
    <source>
        <dbReference type="ARBA" id="ARBA00035192"/>
    </source>
</evidence>
<dbReference type="EMBL" id="FN649743">
    <property type="protein sequence ID" value="CBJ32731.1"/>
    <property type="molecule type" value="Genomic_DNA"/>
</dbReference>
<dbReference type="Gene3D" id="6.10.250.3440">
    <property type="match status" value="1"/>
</dbReference>
<keyword evidence="6" id="KW-0687">Ribonucleoprotein</keyword>
<dbReference type="eggNOG" id="ENOG502S4VG">
    <property type="taxonomic scope" value="Eukaryota"/>
</dbReference>
<dbReference type="InterPro" id="IPR039145">
    <property type="entry name" value="Ribosomal_mL40_metazoa/plant"/>
</dbReference>
<sequence length="190" mass="21032">MLRPAVSTLSGRSVAAAVSRRSFPGVCAAGDRLERSRTAGSGGVVGCRRGMMMAAKPGKIKKERSGKALDKKTMTLLKLLDARPEPMPELSAEEKQRNFDIGRRYNSKMATSHNERMADLTTKIKLRDDAIAHLPELLQHAARQPDRNPPPLNRRVATYTPPIPGFDKKDYGLSDDEDADAQLNRFRDGY</sequence>
<dbReference type="Pfam" id="PF09812">
    <property type="entry name" value="MRP-L28"/>
    <property type="match status" value="1"/>
</dbReference>
<evidence type="ECO:0000256" key="5">
    <source>
        <dbReference type="ARBA" id="ARBA00023128"/>
    </source>
</evidence>
<comment type="subcellular location">
    <subcellularLocation>
        <location evidence="1">Mitochondrion</location>
    </subcellularLocation>
</comment>
<proteinExistence type="inferred from homology"/>
<dbReference type="OMA" id="HNERMAD"/>
<feature type="region of interest" description="Disordered" evidence="8">
    <location>
        <begin position="140"/>
        <end position="176"/>
    </location>
</feature>
<evidence type="ECO:0000256" key="1">
    <source>
        <dbReference type="ARBA" id="ARBA00004173"/>
    </source>
</evidence>
<dbReference type="Proteomes" id="UP000002630">
    <property type="component" value="Linkage Group LG18"/>
</dbReference>
<dbReference type="EMBL" id="FN648556">
    <property type="protein sequence ID" value="CBJ32731.1"/>
    <property type="molecule type" value="Genomic_DNA"/>
</dbReference>
<organism evidence="9 10">
    <name type="scientific">Ectocarpus siliculosus</name>
    <name type="common">Brown alga</name>
    <name type="synonym">Conferva siliculosa</name>
    <dbReference type="NCBI Taxonomy" id="2880"/>
    <lineage>
        <taxon>Eukaryota</taxon>
        <taxon>Sar</taxon>
        <taxon>Stramenopiles</taxon>
        <taxon>Ochrophyta</taxon>
        <taxon>PX clade</taxon>
        <taxon>Phaeophyceae</taxon>
        <taxon>Ectocarpales</taxon>
        <taxon>Ectocarpaceae</taxon>
        <taxon>Ectocarpus</taxon>
    </lineage>
</organism>
<evidence type="ECO:0000256" key="6">
    <source>
        <dbReference type="ARBA" id="ARBA00023274"/>
    </source>
</evidence>
<evidence type="ECO:0000313" key="9">
    <source>
        <dbReference type="EMBL" id="CBJ32731.1"/>
    </source>
</evidence>
<dbReference type="GO" id="GO:0005762">
    <property type="term" value="C:mitochondrial large ribosomal subunit"/>
    <property type="evidence" value="ECO:0007669"/>
    <property type="project" value="InterPro"/>
</dbReference>
<keyword evidence="10" id="KW-1185">Reference proteome</keyword>
<dbReference type="OrthoDB" id="64875at2759"/>
<keyword evidence="4" id="KW-0689">Ribosomal protein</keyword>
<dbReference type="AlphaFoldDB" id="D7FZB4"/>
<comment type="similarity">
    <text evidence="2">Belongs to the mitochondrion-specific ribosomal protein mL40 family.</text>
</comment>
<dbReference type="InterPro" id="IPR019192">
    <property type="entry name" value="Ribosomal_mL40"/>
</dbReference>
<evidence type="ECO:0000313" key="10">
    <source>
        <dbReference type="Proteomes" id="UP000002630"/>
    </source>
</evidence>
<gene>
    <name evidence="9" type="ORF">Esi_0362_0006</name>
</gene>
<evidence type="ECO:0000256" key="3">
    <source>
        <dbReference type="ARBA" id="ARBA00022946"/>
    </source>
</evidence>
<evidence type="ECO:0000256" key="8">
    <source>
        <dbReference type="SAM" id="MobiDB-lite"/>
    </source>
</evidence>
<keyword evidence="3" id="KW-0809">Transit peptide</keyword>
<evidence type="ECO:0000256" key="2">
    <source>
        <dbReference type="ARBA" id="ARBA00009360"/>
    </source>
</evidence>
<accession>D7FZB4</accession>
<protein>
    <recommendedName>
        <fullName evidence="7">Large ribosomal subunit protein mL40</fullName>
    </recommendedName>
</protein>
<dbReference type="PANTHER" id="PTHR13359:SF2">
    <property type="entry name" value="LARGE RIBOSOMAL SUBUNIT PROTEIN ML40"/>
    <property type="match status" value="1"/>
</dbReference>
<dbReference type="PANTHER" id="PTHR13359">
    <property type="entry name" value="39S RIBOSOMAL PROTEIN L40, MITOCHONDRIAL"/>
    <property type="match status" value="1"/>
</dbReference>
<dbReference type="InParanoid" id="D7FZB4"/>
<evidence type="ECO:0000256" key="4">
    <source>
        <dbReference type="ARBA" id="ARBA00022980"/>
    </source>
</evidence>
<reference evidence="9 10" key="1">
    <citation type="journal article" date="2010" name="Nature">
        <title>The Ectocarpus genome and the independent evolution of multicellularity in brown algae.</title>
        <authorList>
            <person name="Cock J.M."/>
            <person name="Sterck L."/>
            <person name="Rouze P."/>
            <person name="Scornet D."/>
            <person name="Allen A.E."/>
            <person name="Amoutzias G."/>
            <person name="Anthouard V."/>
            <person name="Artiguenave F."/>
            <person name="Aury J.M."/>
            <person name="Badger J.H."/>
            <person name="Beszteri B."/>
            <person name="Billiau K."/>
            <person name="Bonnet E."/>
            <person name="Bothwell J.H."/>
            <person name="Bowler C."/>
            <person name="Boyen C."/>
            <person name="Brownlee C."/>
            <person name="Carrano C.J."/>
            <person name="Charrier B."/>
            <person name="Cho G.Y."/>
            <person name="Coelho S.M."/>
            <person name="Collen J."/>
            <person name="Corre E."/>
            <person name="Da Silva C."/>
            <person name="Delage L."/>
            <person name="Delaroque N."/>
            <person name="Dittami S.M."/>
            <person name="Doulbeau S."/>
            <person name="Elias M."/>
            <person name="Farnham G."/>
            <person name="Gachon C.M."/>
            <person name="Gschloessl B."/>
            <person name="Heesch S."/>
            <person name="Jabbari K."/>
            <person name="Jubin C."/>
            <person name="Kawai H."/>
            <person name="Kimura K."/>
            <person name="Kloareg B."/>
            <person name="Kupper F.C."/>
            <person name="Lang D."/>
            <person name="Le Bail A."/>
            <person name="Leblanc C."/>
            <person name="Lerouge P."/>
            <person name="Lohr M."/>
            <person name="Lopez P.J."/>
            <person name="Martens C."/>
            <person name="Maumus F."/>
            <person name="Michel G."/>
            <person name="Miranda-Saavedra D."/>
            <person name="Morales J."/>
            <person name="Moreau H."/>
            <person name="Motomura T."/>
            <person name="Nagasato C."/>
            <person name="Napoli C.A."/>
            <person name="Nelson D.R."/>
            <person name="Nyvall-Collen P."/>
            <person name="Peters A.F."/>
            <person name="Pommier C."/>
            <person name="Potin P."/>
            <person name="Poulain J."/>
            <person name="Quesneville H."/>
            <person name="Read B."/>
            <person name="Rensing S.A."/>
            <person name="Ritter A."/>
            <person name="Rousvoal S."/>
            <person name="Samanta M."/>
            <person name="Samson G."/>
            <person name="Schroeder D.C."/>
            <person name="Segurens B."/>
            <person name="Strittmatter M."/>
            <person name="Tonon T."/>
            <person name="Tregear J.W."/>
            <person name="Valentin K."/>
            <person name="von Dassow P."/>
            <person name="Yamagishi T."/>
            <person name="Van de Peer Y."/>
            <person name="Wincker P."/>
        </authorList>
    </citation>
    <scope>NUCLEOTIDE SEQUENCE [LARGE SCALE GENOMIC DNA]</scope>
    <source>
        <strain evidence="10">Ec32 / CCAP1310/4</strain>
    </source>
</reference>
<name>D7FZB4_ECTSI</name>